<dbReference type="Gene3D" id="2.40.50.120">
    <property type="match status" value="1"/>
</dbReference>
<dbReference type="PANTHER" id="PTHR28593:SF3">
    <property type="entry name" value="METEORIN-LIKE PROTEIN"/>
    <property type="match status" value="1"/>
</dbReference>
<protein>
    <recommendedName>
        <fullName evidence="9">Meteorin-like protein</fullName>
    </recommendedName>
</protein>
<evidence type="ECO:0000256" key="3">
    <source>
        <dbReference type="ARBA" id="ARBA00022525"/>
    </source>
</evidence>
<reference evidence="7 8" key="1">
    <citation type="submission" date="2020-08" db="EMBL/GenBank/DDBJ databases">
        <title>Aphidius gifuensis genome sequencing and assembly.</title>
        <authorList>
            <person name="Du Z."/>
        </authorList>
    </citation>
    <scope>NUCLEOTIDE SEQUENCE [LARGE SCALE GENOMIC DNA]</scope>
    <source>
        <strain evidence="7">YNYX2018</strain>
        <tissue evidence="7">Adults</tissue>
    </source>
</reference>
<keyword evidence="8" id="KW-1185">Reference proteome</keyword>
<dbReference type="InterPro" id="IPR051998">
    <property type="entry name" value="Meteorin-like"/>
</dbReference>
<gene>
    <name evidence="7" type="ORF">HCN44_010016</name>
</gene>
<sequence>MELIKRCFIVIFLISVLIIFVDNVTAAPTHSNVPATDLCGWTGSGGGGRGVRPVYLRCSRGTVLWRYPRGALRVVLSGGSDNKSFRGCIKVSGPARVYLEGKGTLRLIYAQSDGKHESLHRCFHSKGQIAALYVEADEQNNGHNTVKLRYDLDFESFDNNGKLIRQDEENECRPCTKEELAETYCQSDLVARGTVSAVERRPDINSAELVLRVTSTLKRVEEIEDNEIDSGDLRLQKEIRIRVPTACDARHGQGEFVIMAKKKLGDLTLTCAPRLETWAEAVRELQSAPCLLRS</sequence>
<evidence type="ECO:0000256" key="4">
    <source>
        <dbReference type="ARBA" id="ARBA00022729"/>
    </source>
</evidence>
<evidence type="ECO:0000256" key="6">
    <source>
        <dbReference type="SAM" id="SignalP"/>
    </source>
</evidence>
<proteinExistence type="inferred from homology"/>
<evidence type="ECO:0000256" key="2">
    <source>
        <dbReference type="ARBA" id="ARBA00005669"/>
    </source>
</evidence>
<evidence type="ECO:0000313" key="8">
    <source>
        <dbReference type="Proteomes" id="UP000639338"/>
    </source>
</evidence>
<accession>A0A834XWD4</accession>
<dbReference type="AlphaFoldDB" id="A0A834XWD4"/>
<dbReference type="EMBL" id="JACMRX010000003">
    <property type="protein sequence ID" value="KAF7993430.1"/>
    <property type="molecule type" value="Genomic_DNA"/>
</dbReference>
<dbReference type="InterPro" id="IPR008993">
    <property type="entry name" value="TIMP-like_OB-fold"/>
</dbReference>
<feature type="chain" id="PRO_5032433007" description="Meteorin-like protein" evidence="6">
    <location>
        <begin position="27"/>
        <end position="294"/>
    </location>
</feature>
<comment type="subcellular location">
    <subcellularLocation>
        <location evidence="1">Secreted</location>
    </subcellularLocation>
</comment>
<evidence type="ECO:0000313" key="7">
    <source>
        <dbReference type="EMBL" id="KAF7993430.1"/>
    </source>
</evidence>
<organism evidence="7 8">
    <name type="scientific">Aphidius gifuensis</name>
    <name type="common">Parasitoid wasp</name>
    <dbReference type="NCBI Taxonomy" id="684658"/>
    <lineage>
        <taxon>Eukaryota</taxon>
        <taxon>Metazoa</taxon>
        <taxon>Ecdysozoa</taxon>
        <taxon>Arthropoda</taxon>
        <taxon>Hexapoda</taxon>
        <taxon>Insecta</taxon>
        <taxon>Pterygota</taxon>
        <taxon>Neoptera</taxon>
        <taxon>Endopterygota</taxon>
        <taxon>Hymenoptera</taxon>
        <taxon>Apocrita</taxon>
        <taxon>Ichneumonoidea</taxon>
        <taxon>Braconidae</taxon>
        <taxon>Aphidiinae</taxon>
        <taxon>Aphidius</taxon>
    </lineage>
</organism>
<evidence type="ECO:0008006" key="9">
    <source>
        <dbReference type="Google" id="ProtNLM"/>
    </source>
</evidence>
<dbReference type="Proteomes" id="UP000639338">
    <property type="component" value="Unassembled WGS sequence"/>
</dbReference>
<dbReference type="OrthoDB" id="6092325at2759"/>
<dbReference type="GO" id="GO:0005615">
    <property type="term" value="C:extracellular space"/>
    <property type="evidence" value="ECO:0007669"/>
    <property type="project" value="TreeGrafter"/>
</dbReference>
<evidence type="ECO:0000256" key="5">
    <source>
        <dbReference type="ARBA" id="ARBA00023157"/>
    </source>
</evidence>
<evidence type="ECO:0000256" key="1">
    <source>
        <dbReference type="ARBA" id="ARBA00004613"/>
    </source>
</evidence>
<dbReference type="PANTHER" id="PTHR28593">
    <property type="entry name" value="METEORIN-LIKE PROTEIN"/>
    <property type="match status" value="1"/>
</dbReference>
<keyword evidence="3" id="KW-0964">Secreted</keyword>
<name>A0A834XWD4_APHGI</name>
<dbReference type="GO" id="GO:0005179">
    <property type="term" value="F:hormone activity"/>
    <property type="evidence" value="ECO:0007669"/>
    <property type="project" value="TreeGrafter"/>
</dbReference>
<keyword evidence="4 6" id="KW-0732">Signal</keyword>
<keyword evidence="5" id="KW-1015">Disulfide bond</keyword>
<feature type="signal peptide" evidence="6">
    <location>
        <begin position="1"/>
        <end position="26"/>
    </location>
</feature>
<comment type="similarity">
    <text evidence="2">Belongs to the meteorin family.</text>
</comment>
<comment type="caution">
    <text evidence="7">The sequence shown here is derived from an EMBL/GenBank/DDBJ whole genome shotgun (WGS) entry which is preliminary data.</text>
</comment>